<evidence type="ECO:0000256" key="1">
    <source>
        <dbReference type="ARBA" id="ARBA00004202"/>
    </source>
</evidence>
<reference evidence="6 7" key="1">
    <citation type="journal article" date="2014" name="Int. J. Syst. Evol. Microbiol.">
        <title>Jeotgalibaca dankookensis gen. nov., sp. nov., a member of the family Carnobacteriaceae, isolated from seujeot (Korean traditional food).</title>
        <authorList>
            <person name="Lee D.G."/>
            <person name="Trujillo M.E."/>
            <person name="Kang H."/>
            <person name="Ahn T.Y."/>
        </authorList>
    </citation>
    <scope>NUCLEOTIDE SEQUENCE [LARGE SCALE GENOMIC DNA]</scope>
    <source>
        <strain evidence="6 7">EX-07</strain>
    </source>
</reference>
<protein>
    <submittedName>
        <fullName evidence="6">Arginine transport ATP-binding protein ArtM</fullName>
    </submittedName>
</protein>
<comment type="subcellular location">
    <subcellularLocation>
        <location evidence="1">Cell membrane</location>
        <topology evidence="1">Peripheral membrane protein</topology>
    </subcellularLocation>
</comment>
<name>A0A1S6IQ88_9LACT</name>
<dbReference type="Proteomes" id="UP000188993">
    <property type="component" value="Chromosome"/>
</dbReference>
<evidence type="ECO:0000256" key="2">
    <source>
        <dbReference type="ARBA" id="ARBA00005417"/>
    </source>
</evidence>
<organism evidence="6 7">
    <name type="scientific">Jeotgalibaca dankookensis</name>
    <dbReference type="NCBI Taxonomy" id="708126"/>
    <lineage>
        <taxon>Bacteria</taxon>
        <taxon>Bacillati</taxon>
        <taxon>Bacillota</taxon>
        <taxon>Bacilli</taxon>
        <taxon>Lactobacillales</taxon>
        <taxon>Carnobacteriaceae</taxon>
        <taxon>Jeotgalibaca</taxon>
    </lineage>
</organism>
<dbReference type="PANTHER" id="PTHR43166">
    <property type="entry name" value="AMINO ACID IMPORT ATP-BINDING PROTEIN"/>
    <property type="match status" value="1"/>
</dbReference>
<keyword evidence="5" id="KW-0472">Membrane</keyword>
<dbReference type="Gene3D" id="3.40.50.300">
    <property type="entry name" value="P-loop containing nucleotide triphosphate hydrolases"/>
    <property type="match status" value="1"/>
</dbReference>
<comment type="similarity">
    <text evidence="2">Belongs to the ABC transporter superfamily.</text>
</comment>
<evidence type="ECO:0000256" key="5">
    <source>
        <dbReference type="ARBA" id="ARBA00023136"/>
    </source>
</evidence>
<dbReference type="EMBL" id="CP019728">
    <property type="protein sequence ID" value="AQS53704.1"/>
    <property type="molecule type" value="Genomic_DNA"/>
</dbReference>
<dbReference type="SUPFAM" id="SSF52540">
    <property type="entry name" value="P-loop containing nucleoside triphosphate hydrolases"/>
    <property type="match status" value="1"/>
</dbReference>
<evidence type="ECO:0000256" key="4">
    <source>
        <dbReference type="ARBA" id="ARBA00022475"/>
    </source>
</evidence>
<keyword evidence="7" id="KW-1185">Reference proteome</keyword>
<proteinExistence type="inferred from homology"/>
<dbReference type="AlphaFoldDB" id="A0A1S6IQ88"/>
<evidence type="ECO:0000313" key="7">
    <source>
        <dbReference type="Proteomes" id="UP000188993"/>
    </source>
</evidence>
<dbReference type="GO" id="GO:0005524">
    <property type="term" value="F:ATP binding"/>
    <property type="evidence" value="ECO:0007669"/>
    <property type="project" value="UniProtKB-KW"/>
</dbReference>
<sequence>MVDEVLQVMKKLANDGMTMVIVTHEMGFAREVGDRIIFMDEGTVVETGTPEELFTSPQHKRTQEFLSKIL</sequence>
<dbReference type="PANTHER" id="PTHR43166:SF9">
    <property type="entry name" value="GLUTAMATE_ASPARTATE IMPORT ATP-BINDING PROTEIN GLTL"/>
    <property type="match status" value="1"/>
</dbReference>
<keyword evidence="6" id="KW-0067">ATP-binding</keyword>
<keyword evidence="6" id="KW-0547">Nucleotide-binding</keyword>
<dbReference type="GO" id="GO:0005886">
    <property type="term" value="C:plasma membrane"/>
    <property type="evidence" value="ECO:0007669"/>
    <property type="project" value="UniProtKB-SubCell"/>
</dbReference>
<keyword evidence="3" id="KW-0813">Transport</keyword>
<dbReference type="KEGG" id="jda:BW727_101337"/>
<evidence type="ECO:0000313" key="6">
    <source>
        <dbReference type="EMBL" id="AQS53704.1"/>
    </source>
</evidence>
<keyword evidence="4" id="KW-1003">Cell membrane</keyword>
<dbReference type="STRING" id="708126.BW727_101337"/>
<dbReference type="InterPro" id="IPR027417">
    <property type="entry name" value="P-loop_NTPase"/>
</dbReference>
<evidence type="ECO:0000256" key="3">
    <source>
        <dbReference type="ARBA" id="ARBA00022448"/>
    </source>
</evidence>
<dbReference type="InterPro" id="IPR050086">
    <property type="entry name" value="MetN_ABC_transporter-like"/>
</dbReference>
<accession>A0A1S6IQ88</accession>
<gene>
    <name evidence="6" type="primary">artM_4</name>
    <name evidence="6" type="ORF">BW727_101337</name>
</gene>